<dbReference type="PANTHER" id="PTHR11071:SF561">
    <property type="entry name" value="PEPTIDYL-PROLYL CIS-TRANS ISOMERASE D-RELATED"/>
    <property type="match status" value="1"/>
</dbReference>
<sequence>MAGVHFFTIYGLVTATDFQRCAEAAAYVNVKFPESYAITVTQELPRDFDERRDVWASAGQLPSQQRNSGDTAFLGSDGLTTPLSATAGESSTVLVEKHGSGSGSEPRHLLTAEAFLQEITAHTDYRPDASEAYYLAQGQKAWRAFLESRGRQYCWLDVSLNDVAVGRIWFELYSDVAPLTCKNFCELCRGTVVAMEDTAVHNNAFDTPTEQQLRHVGYKGTRFFRTLKDAWVMGGDVTGAHSGNGGYSCYGRCFPDETFAIPHDAAGILGMCNDGPHTNSSAFYITRRPMSWMNGKYVAFGRVMDGMHVVDAIHAVEVRHNQALKAVVTITDCDVLDTVA</sequence>
<dbReference type="SUPFAM" id="SSF50891">
    <property type="entry name" value="Cyclophilin-like"/>
    <property type="match status" value="1"/>
</dbReference>
<dbReference type="Proteomes" id="UP000674179">
    <property type="component" value="Chromosome 1"/>
</dbReference>
<protein>
    <recommendedName>
        <fullName evidence="2">PPIase cyclophilin-type domain-containing protein</fullName>
    </recommendedName>
</protein>
<feature type="signal peptide" evidence="1">
    <location>
        <begin position="1"/>
        <end position="15"/>
    </location>
</feature>
<evidence type="ECO:0000259" key="2">
    <source>
        <dbReference type="PROSITE" id="PS50072"/>
    </source>
</evidence>
<feature type="domain" description="PPIase cyclophilin-type" evidence="2">
    <location>
        <begin position="155"/>
        <end position="335"/>
    </location>
</feature>
<feature type="chain" id="PRO_5032923401" description="PPIase cyclophilin-type domain-containing protein" evidence="1">
    <location>
        <begin position="16"/>
        <end position="340"/>
    </location>
</feature>
<keyword evidence="4" id="KW-1185">Reference proteome</keyword>
<dbReference type="CDD" id="cd00317">
    <property type="entry name" value="cyclophilin"/>
    <property type="match status" value="1"/>
</dbReference>
<reference evidence="3 4" key="1">
    <citation type="submission" date="2021-02" db="EMBL/GenBank/DDBJ databases">
        <title>Leishmania (Mundinia) enrietti genome sequencing and assembly.</title>
        <authorList>
            <person name="Almutairi H."/>
            <person name="Gatherer D."/>
        </authorList>
    </citation>
    <scope>NUCLEOTIDE SEQUENCE [LARGE SCALE GENOMIC DNA]</scope>
    <source>
        <strain evidence="3">CUR178</strain>
    </source>
</reference>
<proteinExistence type="predicted"/>
<dbReference type="PANTHER" id="PTHR11071">
    <property type="entry name" value="PEPTIDYL-PROLYL CIS-TRANS ISOMERASE"/>
    <property type="match status" value="1"/>
</dbReference>
<gene>
    <name evidence="3" type="ORF">CUR178_08458</name>
</gene>
<dbReference type="InterPro" id="IPR002130">
    <property type="entry name" value="Cyclophilin-type_PPIase_dom"/>
</dbReference>
<keyword evidence="1" id="KW-0732">Signal</keyword>
<evidence type="ECO:0000313" key="4">
    <source>
        <dbReference type="Proteomes" id="UP000674179"/>
    </source>
</evidence>
<dbReference type="AlphaFoldDB" id="A0A836KVL2"/>
<comment type="caution">
    <text evidence="3">The sequence shown here is derived from an EMBL/GenBank/DDBJ whole genome shotgun (WGS) entry which is preliminary data.</text>
</comment>
<dbReference type="Gene3D" id="2.40.100.10">
    <property type="entry name" value="Cyclophilin-like"/>
    <property type="match status" value="1"/>
</dbReference>
<name>A0A836KVL2_LEIEN</name>
<dbReference type="PRINTS" id="PR00153">
    <property type="entry name" value="CSAPPISMRASE"/>
</dbReference>
<dbReference type="EMBL" id="JAFHKP010000001">
    <property type="protein sequence ID" value="KAG5487372.1"/>
    <property type="molecule type" value="Genomic_DNA"/>
</dbReference>
<dbReference type="KEGG" id="lenr:94175595"/>
<dbReference type="OrthoDB" id="408413at2759"/>
<accession>A0A836KVL2</accession>
<dbReference type="FunFam" id="2.40.100.10:FF:000048">
    <property type="entry name" value="Peptidyl-prolyl cis-trans isomerase"/>
    <property type="match status" value="1"/>
</dbReference>
<evidence type="ECO:0000313" key="3">
    <source>
        <dbReference type="EMBL" id="KAG5487372.1"/>
    </source>
</evidence>
<dbReference type="GO" id="GO:0003755">
    <property type="term" value="F:peptidyl-prolyl cis-trans isomerase activity"/>
    <property type="evidence" value="ECO:0007669"/>
    <property type="project" value="InterPro"/>
</dbReference>
<dbReference type="GO" id="GO:0005737">
    <property type="term" value="C:cytoplasm"/>
    <property type="evidence" value="ECO:0007669"/>
    <property type="project" value="TreeGrafter"/>
</dbReference>
<dbReference type="RefSeq" id="XP_067696188.1">
    <property type="nucleotide sequence ID" value="XM_067840085.1"/>
</dbReference>
<dbReference type="InterPro" id="IPR029000">
    <property type="entry name" value="Cyclophilin-like_dom_sf"/>
</dbReference>
<dbReference type="GeneID" id="94175595"/>
<evidence type="ECO:0000256" key="1">
    <source>
        <dbReference type="SAM" id="SignalP"/>
    </source>
</evidence>
<dbReference type="PROSITE" id="PS50072">
    <property type="entry name" value="CSA_PPIASE_2"/>
    <property type="match status" value="1"/>
</dbReference>
<organism evidence="3 4">
    <name type="scientific">Leishmania enriettii</name>
    <dbReference type="NCBI Taxonomy" id="5663"/>
    <lineage>
        <taxon>Eukaryota</taxon>
        <taxon>Discoba</taxon>
        <taxon>Euglenozoa</taxon>
        <taxon>Kinetoplastea</taxon>
        <taxon>Metakinetoplastina</taxon>
        <taxon>Trypanosomatida</taxon>
        <taxon>Trypanosomatidae</taxon>
        <taxon>Leishmaniinae</taxon>
        <taxon>Leishmania</taxon>
    </lineage>
</organism>
<dbReference type="Pfam" id="PF00160">
    <property type="entry name" value="Pro_isomerase"/>
    <property type="match status" value="1"/>
</dbReference>